<name>A0A9X0A8E8_9CNID</name>
<dbReference type="InterPro" id="IPR000922">
    <property type="entry name" value="Lectin_gal-bd_dom"/>
</dbReference>
<keyword evidence="3" id="KW-0732">Signal</keyword>
<keyword evidence="2" id="KW-0472">Membrane</keyword>
<dbReference type="Proteomes" id="UP001163046">
    <property type="component" value="Unassembled WGS sequence"/>
</dbReference>
<keyword evidence="2" id="KW-1133">Transmembrane helix</keyword>
<dbReference type="GO" id="GO:0030246">
    <property type="term" value="F:carbohydrate binding"/>
    <property type="evidence" value="ECO:0007669"/>
    <property type="project" value="InterPro"/>
</dbReference>
<accession>A0A9X0A8E8</accession>
<feature type="signal peptide" evidence="3">
    <location>
        <begin position="1"/>
        <end position="27"/>
    </location>
</feature>
<dbReference type="EMBL" id="MU825396">
    <property type="protein sequence ID" value="KAJ7394895.1"/>
    <property type="molecule type" value="Genomic_DNA"/>
</dbReference>
<dbReference type="Gene3D" id="2.60.120.740">
    <property type="match status" value="1"/>
</dbReference>
<dbReference type="AlphaFoldDB" id="A0A9X0A8E8"/>
<sequence>MCCATRPLQRALLLFLCGSCFLDTAWPLLGKGEGLLIGVKQRRVLFYRIDAVKSKYVCQGERLRLRCGENYILRIYGAKYGRLEPGSSICPHPNITNLNCQAPNVLLKMTVKCSNRHRCTVRADHTVFGDPCPGTFKYLDVIYECKNFNVTTGSNISSISIPTITSTTRSWRRRLTTWTTEQTKSPPKAPESKASGRPDRPRDTLVVFLSGVAGATVFLLLFLLASRVCKRQRRKRKFSLEKKKREEQDEGNKIKSVTIEIQGSDDETKEINVNPGDIIIIDHNDVNRPGSEDLGYLSEIVRFYNSQNIGSDDQISIRKQFSTCDSPSVISTEASESRDSKYGSVGTKQCTCRHDSLLRPSSPLSII</sequence>
<dbReference type="Pfam" id="PF02140">
    <property type="entry name" value="SUEL_Lectin"/>
    <property type="match status" value="1"/>
</dbReference>
<feature type="transmembrane region" description="Helical" evidence="2">
    <location>
        <begin position="205"/>
        <end position="226"/>
    </location>
</feature>
<dbReference type="OrthoDB" id="5979008at2759"/>
<evidence type="ECO:0000256" key="1">
    <source>
        <dbReference type="SAM" id="MobiDB-lite"/>
    </source>
</evidence>
<evidence type="ECO:0000313" key="6">
    <source>
        <dbReference type="Proteomes" id="UP001163046"/>
    </source>
</evidence>
<feature type="region of interest" description="Disordered" evidence="1">
    <location>
        <begin position="176"/>
        <end position="200"/>
    </location>
</feature>
<protein>
    <submittedName>
        <fullName evidence="5">Carbohydrate binding</fullName>
    </submittedName>
</protein>
<reference evidence="5" key="1">
    <citation type="submission" date="2023-01" db="EMBL/GenBank/DDBJ databases">
        <title>Genome assembly of the deep-sea coral Lophelia pertusa.</title>
        <authorList>
            <person name="Herrera S."/>
            <person name="Cordes E."/>
        </authorList>
    </citation>
    <scope>NUCLEOTIDE SEQUENCE</scope>
    <source>
        <strain evidence="5">USNM1676648</strain>
        <tissue evidence="5">Polyp</tissue>
    </source>
</reference>
<evidence type="ECO:0000313" key="5">
    <source>
        <dbReference type="EMBL" id="KAJ7394895.1"/>
    </source>
</evidence>
<evidence type="ECO:0000256" key="2">
    <source>
        <dbReference type="SAM" id="Phobius"/>
    </source>
</evidence>
<gene>
    <name evidence="5" type="primary">EVA1C_1</name>
    <name evidence="5" type="ORF">OS493_000732</name>
</gene>
<comment type="caution">
    <text evidence="5">The sequence shown here is derived from an EMBL/GenBank/DDBJ whole genome shotgun (WGS) entry which is preliminary data.</text>
</comment>
<dbReference type="InterPro" id="IPR043159">
    <property type="entry name" value="Lectin_gal-bd_sf"/>
</dbReference>
<proteinExistence type="predicted"/>
<dbReference type="PANTHER" id="PTHR46780">
    <property type="entry name" value="PROTEIN EVA-1"/>
    <property type="match status" value="1"/>
</dbReference>
<feature type="domain" description="SUEL-type lectin" evidence="4">
    <location>
        <begin position="57"/>
        <end position="146"/>
    </location>
</feature>
<dbReference type="PROSITE" id="PS50228">
    <property type="entry name" value="SUEL_LECTIN"/>
    <property type="match status" value="1"/>
</dbReference>
<evidence type="ECO:0000259" key="4">
    <source>
        <dbReference type="PROSITE" id="PS50228"/>
    </source>
</evidence>
<keyword evidence="2" id="KW-0812">Transmembrane</keyword>
<evidence type="ECO:0000256" key="3">
    <source>
        <dbReference type="SAM" id="SignalP"/>
    </source>
</evidence>
<dbReference type="FunFam" id="2.60.120.740:FF:000001">
    <property type="entry name" value="Adhesion G protein-coupled receptor L2"/>
    <property type="match status" value="1"/>
</dbReference>
<feature type="compositionally biased region" description="Basic and acidic residues" evidence="1">
    <location>
        <begin position="190"/>
        <end position="200"/>
    </location>
</feature>
<dbReference type="CDD" id="cd22826">
    <property type="entry name" value="Gal_Rha_Lectin_LPHNs"/>
    <property type="match status" value="1"/>
</dbReference>
<keyword evidence="6" id="KW-1185">Reference proteome</keyword>
<organism evidence="5 6">
    <name type="scientific">Desmophyllum pertusum</name>
    <dbReference type="NCBI Taxonomy" id="174260"/>
    <lineage>
        <taxon>Eukaryota</taxon>
        <taxon>Metazoa</taxon>
        <taxon>Cnidaria</taxon>
        <taxon>Anthozoa</taxon>
        <taxon>Hexacorallia</taxon>
        <taxon>Scleractinia</taxon>
        <taxon>Caryophylliina</taxon>
        <taxon>Caryophylliidae</taxon>
        <taxon>Desmophyllum</taxon>
    </lineage>
</organism>
<feature type="chain" id="PRO_5040746469" evidence="3">
    <location>
        <begin position="28"/>
        <end position="367"/>
    </location>
</feature>